<comment type="caution">
    <text evidence="2">The sequence shown here is derived from an EMBL/GenBank/DDBJ whole genome shotgun (WGS) entry which is preliminary data.</text>
</comment>
<dbReference type="InterPro" id="IPR046139">
    <property type="entry name" value="DUF6141"/>
</dbReference>
<evidence type="ECO:0000256" key="1">
    <source>
        <dbReference type="SAM" id="Phobius"/>
    </source>
</evidence>
<dbReference type="EMBL" id="JASJOT010000035">
    <property type="protein sequence ID" value="MDJ1497762.1"/>
    <property type="molecule type" value="Genomic_DNA"/>
</dbReference>
<sequence length="169" mass="19690">MNDYLFFERQKFRQALVWILLIPINIFFIYSLVSQLIFHSEVGTKPMGNIALIFSSILVFVVSALFIIMRLDTIIREDGIYYKFFPFHKEFRKIDWTEIKDIYLRKYNPITEYGGWGPKRGPSGRAFNVSGNQGLQLILNDGNKVLLGTQKSDDLTQVLNRLNSTRKNT</sequence>
<feature type="transmembrane region" description="Helical" evidence="1">
    <location>
        <begin position="50"/>
        <end position="68"/>
    </location>
</feature>
<name>A0ABT7CVJ2_9BACT</name>
<evidence type="ECO:0000313" key="3">
    <source>
        <dbReference type="Proteomes" id="UP001228581"/>
    </source>
</evidence>
<keyword evidence="1" id="KW-1133">Transmembrane helix</keyword>
<evidence type="ECO:0000313" key="2">
    <source>
        <dbReference type="EMBL" id="MDJ1497762.1"/>
    </source>
</evidence>
<dbReference type="Pfam" id="PF19638">
    <property type="entry name" value="DUF6141"/>
    <property type="match status" value="1"/>
</dbReference>
<organism evidence="2 3">
    <name type="scientific">Xanthocytophaga flava</name>
    <dbReference type="NCBI Taxonomy" id="3048013"/>
    <lineage>
        <taxon>Bacteria</taxon>
        <taxon>Pseudomonadati</taxon>
        <taxon>Bacteroidota</taxon>
        <taxon>Cytophagia</taxon>
        <taxon>Cytophagales</taxon>
        <taxon>Rhodocytophagaceae</taxon>
        <taxon>Xanthocytophaga</taxon>
    </lineage>
</organism>
<feature type="transmembrane region" description="Helical" evidence="1">
    <location>
        <begin position="15"/>
        <end position="38"/>
    </location>
</feature>
<reference evidence="2 3" key="1">
    <citation type="submission" date="2023-05" db="EMBL/GenBank/DDBJ databases">
        <authorList>
            <person name="Zhang X."/>
        </authorList>
    </citation>
    <scope>NUCLEOTIDE SEQUENCE [LARGE SCALE GENOMIC DNA]</scope>
    <source>
        <strain evidence="2 3">DM2B3-1</strain>
    </source>
</reference>
<keyword evidence="1" id="KW-0472">Membrane</keyword>
<protein>
    <submittedName>
        <fullName evidence="2">DUF6141 family protein</fullName>
    </submittedName>
</protein>
<dbReference type="RefSeq" id="WP_314003589.1">
    <property type="nucleotide sequence ID" value="NZ_JASJOT010000035.1"/>
</dbReference>
<keyword evidence="1" id="KW-0812">Transmembrane</keyword>
<proteinExistence type="predicted"/>
<gene>
    <name evidence="2" type="ORF">QNI19_32780</name>
</gene>
<accession>A0ABT7CVJ2</accession>
<keyword evidence="3" id="KW-1185">Reference proteome</keyword>
<dbReference type="Proteomes" id="UP001228581">
    <property type="component" value="Unassembled WGS sequence"/>
</dbReference>